<dbReference type="InterPro" id="IPR012337">
    <property type="entry name" value="RNaseH-like_sf"/>
</dbReference>
<dbReference type="Pfam" id="PF05699">
    <property type="entry name" value="Dimer_Tnp_hAT"/>
    <property type="match status" value="1"/>
</dbReference>
<dbReference type="AlphaFoldDB" id="A0AAN9JCS9"/>
<comment type="caution">
    <text evidence="2">The sequence shown here is derived from an EMBL/GenBank/DDBJ whole genome shotgun (WGS) entry which is preliminary data.</text>
</comment>
<evidence type="ECO:0000313" key="2">
    <source>
        <dbReference type="EMBL" id="KAK7295871.1"/>
    </source>
</evidence>
<sequence>MAASSSGPMFLKAIDGSDRWSKSYTPLHCLAHSLNPRYYCRQWLDEAPNRVAPHRDNEICIGRNKCLGSYFPDSKERLEAIQEYAKFSCGGEELGQFNALQDRWNLNPIDWWAVYGASIPKLQALAFKLLSQPSSSSCCERNWSTYSFIHSMRRNRLNPKRAEDLVFIHSNLRLLSRKSKSYHEGESKMWDIGGDEWDPFEGAALKLINSQISDDGSEEVRCFQFHKRHTHQVCKSLPKGLGNCMRSSLLVPSIKQ</sequence>
<evidence type="ECO:0000313" key="3">
    <source>
        <dbReference type="Proteomes" id="UP001359559"/>
    </source>
</evidence>
<dbReference type="PANTHER" id="PTHR32166:SF81">
    <property type="entry name" value="OS06G0658400 PROTEIN"/>
    <property type="match status" value="1"/>
</dbReference>
<dbReference type="GO" id="GO:0046983">
    <property type="term" value="F:protein dimerization activity"/>
    <property type="evidence" value="ECO:0007669"/>
    <property type="project" value="InterPro"/>
</dbReference>
<organism evidence="2 3">
    <name type="scientific">Clitoria ternatea</name>
    <name type="common">Butterfly pea</name>
    <dbReference type="NCBI Taxonomy" id="43366"/>
    <lineage>
        <taxon>Eukaryota</taxon>
        <taxon>Viridiplantae</taxon>
        <taxon>Streptophyta</taxon>
        <taxon>Embryophyta</taxon>
        <taxon>Tracheophyta</taxon>
        <taxon>Spermatophyta</taxon>
        <taxon>Magnoliopsida</taxon>
        <taxon>eudicotyledons</taxon>
        <taxon>Gunneridae</taxon>
        <taxon>Pentapetalae</taxon>
        <taxon>rosids</taxon>
        <taxon>fabids</taxon>
        <taxon>Fabales</taxon>
        <taxon>Fabaceae</taxon>
        <taxon>Papilionoideae</taxon>
        <taxon>50 kb inversion clade</taxon>
        <taxon>NPAAA clade</taxon>
        <taxon>indigoferoid/millettioid clade</taxon>
        <taxon>Phaseoleae</taxon>
        <taxon>Clitoria</taxon>
    </lineage>
</organism>
<dbReference type="Proteomes" id="UP001359559">
    <property type="component" value="Unassembled WGS sequence"/>
</dbReference>
<feature type="domain" description="HAT C-terminal dimerisation" evidence="1">
    <location>
        <begin position="97"/>
        <end position="172"/>
    </location>
</feature>
<name>A0AAN9JCS9_CLITE</name>
<evidence type="ECO:0000259" key="1">
    <source>
        <dbReference type="Pfam" id="PF05699"/>
    </source>
</evidence>
<protein>
    <recommendedName>
        <fullName evidence="1">HAT C-terminal dimerisation domain-containing protein</fullName>
    </recommendedName>
</protein>
<keyword evidence="3" id="KW-1185">Reference proteome</keyword>
<dbReference type="PANTHER" id="PTHR32166">
    <property type="entry name" value="OSJNBA0013A04.12 PROTEIN"/>
    <property type="match status" value="1"/>
</dbReference>
<dbReference type="InterPro" id="IPR008906">
    <property type="entry name" value="HATC_C_dom"/>
</dbReference>
<dbReference type="SUPFAM" id="SSF53098">
    <property type="entry name" value="Ribonuclease H-like"/>
    <property type="match status" value="1"/>
</dbReference>
<dbReference type="EMBL" id="JAYKXN010000004">
    <property type="protein sequence ID" value="KAK7295871.1"/>
    <property type="molecule type" value="Genomic_DNA"/>
</dbReference>
<accession>A0AAN9JCS9</accession>
<proteinExistence type="predicted"/>
<gene>
    <name evidence="2" type="ORF">RJT34_18785</name>
</gene>
<reference evidence="2 3" key="1">
    <citation type="submission" date="2024-01" db="EMBL/GenBank/DDBJ databases">
        <title>The genomes of 5 underutilized Papilionoideae crops provide insights into root nodulation and disease resistance.</title>
        <authorList>
            <person name="Yuan L."/>
        </authorList>
    </citation>
    <scope>NUCLEOTIDE SEQUENCE [LARGE SCALE GENOMIC DNA]</scope>
    <source>
        <strain evidence="2">LY-2023</strain>
        <tissue evidence="2">Leaf</tissue>
    </source>
</reference>